<sequence>MRDFPNERRKYLD</sequence>
<evidence type="ECO:0000313" key="2">
    <source>
        <dbReference type="Proteomes" id="UP000009183"/>
    </source>
</evidence>
<protein>
    <submittedName>
        <fullName evidence="1">Uncharacterized protein</fullName>
    </submittedName>
</protein>
<proteinExistence type="predicted"/>
<organism evidence="1 2">
    <name type="scientific">Vitis vinifera</name>
    <name type="common">Grape</name>
    <dbReference type="NCBI Taxonomy" id="29760"/>
    <lineage>
        <taxon>Eukaryota</taxon>
        <taxon>Viridiplantae</taxon>
        <taxon>Streptophyta</taxon>
        <taxon>Embryophyta</taxon>
        <taxon>Tracheophyta</taxon>
        <taxon>Spermatophyta</taxon>
        <taxon>Magnoliopsida</taxon>
        <taxon>eudicotyledons</taxon>
        <taxon>Gunneridae</taxon>
        <taxon>Pentapetalae</taxon>
        <taxon>rosids</taxon>
        <taxon>Vitales</taxon>
        <taxon>Vitaceae</taxon>
        <taxon>Viteae</taxon>
        <taxon>Vitis</taxon>
    </lineage>
</organism>
<evidence type="ECO:0000313" key="1">
    <source>
        <dbReference type="EMBL" id="CBI15968.3"/>
    </source>
</evidence>
<accession>D7SJZ2</accession>
<dbReference type="Proteomes" id="UP000009183">
    <property type="component" value="Chromosome 6"/>
</dbReference>
<reference evidence="2" key="1">
    <citation type="journal article" date="2007" name="Nature">
        <title>The grapevine genome sequence suggests ancestral hexaploidization in major angiosperm phyla.</title>
        <authorList>
            <consortium name="The French-Italian Public Consortium for Grapevine Genome Characterization."/>
            <person name="Jaillon O."/>
            <person name="Aury J.-M."/>
            <person name="Noel B."/>
            <person name="Policriti A."/>
            <person name="Clepet C."/>
            <person name="Casagrande A."/>
            <person name="Choisne N."/>
            <person name="Aubourg S."/>
            <person name="Vitulo N."/>
            <person name="Jubin C."/>
            <person name="Vezzi A."/>
            <person name="Legeai F."/>
            <person name="Hugueney P."/>
            <person name="Dasilva C."/>
            <person name="Horner D."/>
            <person name="Mica E."/>
            <person name="Jublot D."/>
            <person name="Poulain J."/>
            <person name="Bruyere C."/>
            <person name="Billault A."/>
            <person name="Segurens B."/>
            <person name="Gouyvenoux M."/>
            <person name="Ugarte E."/>
            <person name="Cattonaro F."/>
            <person name="Anthouard V."/>
            <person name="Vico V."/>
            <person name="Del Fabbro C."/>
            <person name="Alaux M."/>
            <person name="Di Gaspero G."/>
            <person name="Dumas V."/>
            <person name="Felice N."/>
            <person name="Paillard S."/>
            <person name="Juman I."/>
            <person name="Moroldo M."/>
            <person name="Scalabrin S."/>
            <person name="Canaguier A."/>
            <person name="Le Clainche I."/>
            <person name="Malacrida G."/>
            <person name="Durand E."/>
            <person name="Pesole G."/>
            <person name="Laucou V."/>
            <person name="Chatelet P."/>
            <person name="Merdinoglu D."/>
            <person name="Delledonne M."/>
            <person name="Pezzotti M."/>
            <person name="Lecharny A."/>
            <person name="Scarpelli C."/>
            <person name="Artiguenave F."/>
            <person name="Pe M.E."/>
            <person name="Valle G."/>
            <person name="Morgante M."/>
            <person name="Caboche M."/>
            <person name="Adam-Blondon A.-F."/>
            <person name="Weissenbach J."/>
            <person name="Quetier F."/>
            <person name="Wincker P."/>
        </authorList>
    </citation>
    <scope>NUCLEOTIDE SEQUENCE [LARGE SCALE GENOMIC DNA]</scope>
    <source>
        <strain evidence="2">cv. Pinot noir / PN40024</strain>
    </source>
</reference>
<gene>
    <name evidence="1" type="ordered locus">VIT_06s0004g06470</name>
</gene>
<name>D7SJZ2_VITVI</name>
<keyword evidence="2" id="KW-1185">Reference proteome</keyword>
<dbReference type="EMBL" id="FN594951">
    <property type="protein sequence ID" value="CBI15968.3"/>
    <property type="molecule type" value="Genomic_DNA"/>
</dbReference>
<dbReference type="HOGENOM" id="CLU_3436094_0_0_1"/>
<dbReference type="InParanoid" id="D7SJZ2"/>